<evidence type="ECO:0000256" key="1">
    <source>
        <dbReference type="SAM" id="MobiDB-lite"/>
    </source>
</evidence>
<dbReference type="EMBL" id="GHES01018791">
    <property type="protein sequence ID" value="MPA49350.1"/>
    <property type="molecule type" value="Transcribed_RNA"/>
</dbReference>
<evidence type="ECO:0000313" key="3">
    <source>
        <dbReference type="EMBL" id="MPA49350.1"/>
    </source>
</evidence>
<accession>A0A5B6ZXR1</accession>
<dbReference type="PANTHER" id="PTHR31170">
    <property type="entry name" value="BNAC04G53230D PROTEIN"/>
    <property type="match status" value="1"/>
</dbReference>
<feature type="transmembrane region" description="Helical" evidence="2">
    <location>
        <begin position="474"/>
        <end position="501"/>
    </location>
</feature>
<organism evidence="3">
    <name type="scientific">Davidia involucrata</name>
    <name type="common">Dove tree</name>
    <dbReference type="NCBI Taxonomy" id="16924"/>
    <lineage>
        <taxon>Eukaryota</taxon>
        <taxon>Viridiplantae</taxon>
        <taxon>Streptophyta</taxon>
        <taxon>Embryophyta</taxon>
        <taxon>Tracheophyta</taxon>
        <taxon>Spermatophyta</taxon>
        <taxon>Magnoliopsida</taxon>
        <taxon>eudicotyledons</taxon>
        <taxon>Gunneridae</taxon>
        <taxon>Pentapetalae</taxon>
        <taxon>asterids</taxon>
        <taxon>Cornales</taxon>
        <taxon>Nyssaceae</taxon>
        <taxon>Davidia</taxon>
    </lineage>
</organism>
<name>A0A5B6ZXR1_DAVIN</name>
<dbReference type="Pfam" id="PF03140">
    <property type="entry name" value="DUF247"/>
    <property type="match status" value="1"/>
</dbReference>
<protein>
    <submittedName>
        <fullName evidence="3">Uncharacterized protein</fullName>
    </submittedName>
</protein>
<sequence length="502" mass="58242">MAHHTDIEERDTDIEEGVQLPGSSGLKRADPKIVHGITKKIHHLLPLPREACIFRVHDELRNVKKKAYTPMLVSIGPYHHGNPKLRAMEEHKLRYLRSLLERNNEENAERYLQLMETIVDRARGFYADPISLKRDKFVEMMLLDACFTIEFLRKFEYEYLRDKDDPIFKSSWMQIQIFGDMMLLENQLPFFLLSELFKMTEIPNLQLTLLQFSLIPIFQMLPIELSSSSLNSILQMLPAELSSISLNHPGKKSAHENKHFLDLLHNVYLPSFGEASSNKTSMSSNKNCIRLPYLTEFLDLLHDVCLRLFGKASSNKKDTRMPSLTELQEAGVSFKVDESDAVSLFDINFKRGHLKIPKFRVTDLTETFFRNIIAYEQHSSDVKPKYFTDYTFFMDKLIDTQKDVTTLRLRGIMDNWLGDDEEVARMFNKMGDGRIVDTSTYYYSNVCQELNDHCKKGWNEAKAKLRRNYFHNPWASISTAAAIFLILLTLIQTVATLVSLFV</sequence>
<reference evidence="3" key="1">
    <citation type="submission" date="2019-08" db="EMBL/GenBank/DDBJ databases">
        <title>Reference gene set and small RNA set construction with multiple tissues from Davidia involucrata Baill.</title>
        <authorList>
            <person name="Yang H."/>
            <person name="Zhou C."/>
            <person name="Li G."/>
            <person name="Wang J."/>
            <person name="Gao P."/>
            <person name="Wang M."/>
            <person name="Wang R."/>
            <person name="Zhao Y."/>
        </authorList>
    </citation>
    <scope>NUCLEOTIDE SEQUENCE</scope>
    <source>
        <tissue evidence="3">Mixed with DoveR01_LX</tissue>
    </source>
</reference>
<dbReference type="InterPro" id="IPR004158">
    <property type="entry name" value="DUF247_pln"/>
</dbReference>
<keyword evidence="2" id="KW-0812">Transmembrane</keyword>
<keyword evidence="2" id="KW-0472">Membrane</keyword>
<keyword evidence="2" id="KW-1133">Transmembrane helix</keyword>
<proteinExistence type="predicted"/>
<gene>
    <name evidence="3" type="ORF">Din_018791</name>
</gene>
<evidence type="ECO:0000256" key="2">
    <source>
        <dbReference type="SAM" id="Phobius"/>
    </source>
</evidence>
<dbReference type="PANTHER" id="PTHR31170:SF17">
    <property type="match status" value="1"/>
</dbReference>
<dbReference type="AlphaFoldDB" id="A0A5B6ZXR1"/>
<feature type="region of interest" description="Disordered" evidence="1">
    <location>
        <begin position="1"/>
        <end position="29"/>
    </location>
</feature>